<accession>A0A3M7RIP7</accession>
<dbReference type="Proteomes" id="UP000276133">
    <property type="component" value="Unassembled WGS sequence"/>
</dbReference>
<name>A0A3M7RIP7_BRAPC</name>
<reference evidence="1 2" key="1">
    <citation type="journal article" date="2018" name="Sci. Rep.">
        <title>Genomic signatures of local adaptation to the degree of environmental predictability in rotifers.</title>
        <authorList>
            <person name="Franch-Gras L."/>
            <person name="Hahn C."/>
            <person name="Garcia-Roger E.M."/>
            <person name="Carmona M.J."/>
            <person name="Serra M."/>
            <person name="Gomez A."/>
        </authorList>
    </citation>
    <scope>NUCLEOTIDE SEQUENCE [LARGE SCALE GENOMIC DNA]</scope>
    <source>
        <strain evidence="1">HYR1</strain>
    </source>
</reference>
<evidence type="ECO:0000313" key="1">
    <source>
        <dbReference type="EMBL" id="RNA23267.1"/>
    </source>
</evidence>
<organism evidence="1 2">
    <name type="scientific">Brachionus plicatilis</name>
    <name type="common">Marine rotifer</name>
    <name type="synonym">Brachionus muelleri</name>
    <dbReference type="NCBI Taxonomy" id="10195"/>
    <lineage>
        <taxon>Eukaryota</taxon>
        <taxon>Metazoa</taxon>
        <taxon>Spiralia</taxon>
        <taxon>Gnathifera</taxon>
        <taxon>Rotifera</taxon>
        <taxon>Eurotatoria</taxon>
        <taxon>Monogononta</taxon>
        <taxon>Pseudotrocha</taxon>
        <taxon>Ploima</taxon>
        <taxon>Brachionidae</taxon>
        <taxon>Brachionus</taxon>
    </lineage>
</organism>
<evidence type="ECO:0000313" key="2">
    <source>
        <dbReference type="Proteomes" id="UP000276133"/>
    </source>
</evidence>
<dbReference type="EMBL" id="REGN01003317">
    <property type="protein sequence ID" value="RNA23267.1"/>
    <property type="molecule type" value="Genomic_DNA"/>
</dbReference>
<dbReference type="AlphaFoldDB" id="A0A3M7RIP7"/>
<protein>
    <submittedName>
        <fullName evidence="1">Uncharacterized protein</fullName>
    </submittedName>
</protein>
<comment type="caution">
    <text evidence="1">The sequence shown here is derived from an EMBL/GenBank/DDBJ whole genome shotgun (WGS) entry which is preliminary data.</text>
</comment>
<proteinExistence type="predicted"/>
<keyword evidence="2" id="KW-1185">Reference proteome</keyword>
<sequence length="111" mass="12005">MPADGVAAENIIEPSMGIMDSKPDVTVEAAGAHFGQLTEHYVLGDAFHGVDFAVKGGVEQHVHCFLERTAHQTANFLAVDTVTRYRHKVALGGHDVAQERQVTIVDVRAVK</sequence>
<gene>
    <name evidence="1" type="ORF">BpHYR1_033066</name>
</gene>